<dbReference type="STRING" id="1803587.GCA_001593825_03590"/>
<dbReference type="EMBL" id="LJOY01000049">
    <property type="protein sequence ID" value="OBQ24404.1"/>
    <property type="molecule type" value="Genomic_DNA"/>
</dbReference>
<dbReference type="PATRIC" id="fig|1710894.3.peg.1051"/>
<reference evidence="1 2" key="1">
    <citation type="submission" date="2015-09" db="EMBL/GenBank/DDBJ databases">
        <title>Whole genome shotgun sequence assembly of Aphanizomenon flos-aquae UKL13.</title>
        <authorList>
            <person name="Driscoll C."/>
        </authorList>
    </citation>
    <scope>NUCLEOTIDE SEQUENCE [LARGE SCALE GENOMIC DNA]</scope>
    <source>
        <strain evidence="1">MDT13</strain>
    </source>
</reference>
<evidence type="ECO:0000313" key="2">
    <source>
        <dbReference type="Proteomes" id="UP000092382"/>
    </source>
</evidence>
<accession>A0A1B7VU02</accession>
<organism evidence="1 2">
    <name type="scientific">Aphanizomenon flos-aquae LD13</name>
    <dbReference type="NCBI Taxonomy" id="1710894"/>
    <lineage>
        <taxon>Bacteria</taxon>
        <taxon>Bacillati</taxon>
        <taxon>Cyanobacteriota</taxon>
        <taxon>Cyanophyceae</taxon>
        <taxon>Nostocales</taxon>
        <taxon>Aphanizomenonaceae</taxon>
        <taxon>Aphanizomenon</taxon>
    </lineage>
</organism>
<evidence type="ECO:0000313" key="1">
    <source>
        <dbReference type="EMBL" id="OBQ24404.1"/>
    </source>
</evidence>
<comment type="caution">
    <text evidence="1">The sequence shown here is derived from an EMBL/GenBank/DDBJ whole genome shotgun (WGS) entry which is preliminary data.</text>
</comment>
<proteinExistence type="predicted"/>
<dbReference type="AlphaFoldDB" id="A0A1B7VU02"/>
<protein>
    <submittedName>
        <fullName evidence="1">Uncharacterized protein</fullName>
    </submittedName>
</protein>
<gene>
    <name evidence="1" type="ORF">AN481_14015</name>
</gene>
<name>A0A1B7VU02_APHFL</name>
<sequence>MLKQSLLKLLILSCSLIPFVSVEILVNSPVKALPGESTKNVVSWIRSHPTLRPKQGERLSVRKSDTAAQRFTFEASILPPGRIVFTEDRMTIRTESLTIFDAVNGITVKRLQESLRIIYNLDVYQDYDEAQIIYQYPSQSEINTDRLAKIPLREAIQGELRVGERYAYWLEIAQPKQGKAIIGNITVLLKADANKLEAELRTR</sequence>
<dbReference type="Proteomes" id="UP000092382">
    <property type="component" value="Unassembled WGS sequence"/>
</dbReference>